<evidence type="ECO:0000256" key="4">
    <source>
        <dbReference type="ARBA" id="ARBA00022490"/>
    </source>
</evidence>
<keyword evidence="5" id="KW-1017">Isopeptide bond</keyword>
<dbReference type="PANTHER" id="PTHR13034">
    <property type="entry name" value="DYNACTIN P62 SUBUNIT"/>
    <property type="match status" value="1"/>
</dbReference>
<comment type="subunit">
    <text evidence="13">Subunit of dynactin, a multiprotein complex part of a tripartite complex with dynein and a adapter, such as BICDL1, BICD2 or HOOK3. The dynactin complex is built around ACTR1A/ACTB filament and consists of an actin-related filament composed of a shoulder domain, a pointed end and a barbed end. Its length is defined by its flexible shoulder domain. The soulder is composed of 2 DCTN1 subunits, 4 DCTN2 and 2 DCTN3. The 4 DCNT2 (via N-terminus) bind the ACTR1A filament and act as molecular rulers to determine the length. The pointed end is important for binding dynein-dynactin cargo adapters. Consists of 4 subunits: ACTR10, DCNT4, DCTN5 and DCTN6. The barbed end is composed of a CAPZA1:CAPZB heterodimers, which binds ACTR1A/ACTB filament and dynactin and stabilizes dynactin. Interacts with ATP7B, but not ATP7A, in a copper-dependent manner. Interacts with ANK2; this interaction is required for localization at costameres. Interacts with N4BP2L1.</text>
</comment>
<evidence type="ECO:0000256" key="1">
    <source>
        <dbReference type="ARBA" id="ARBA00004300"/>
    </source>
</evidence>
<comment type="similarity">
    <text evidence="11">Belongs to the dynactin subunit 4 family.</text>
</comment>
<evidence type="ECO:0000256" key="3">
    <source>
        <dbReference type="ARBA" id="ARBA00004657"/>
    </source>
</evidence>
<dbReference type="GO" id="GO:0001725">
    <property type="term" value="C:stress fiber"/>
    <property type="evidence" value="ECO:0007669"/>
    <property type="project" value="UniProtKB-SubCell"/>
</dbReference>
<dbReference type="Proteomes" id="UP001303647">
    <property type="component" value="Unassembled WGS sequence"/>
</dbReference>
<accession>A0AAN7HPL7</accession>
<keyword evidence="10" id="KW-0206">Cytoskeleton</keyword>
<feature type="region of interest" description="Disordered" evidence="14">
    <location>
        <begin position="178"/>
        <end position="213"/>
    </location>
</feature>
<name>A0AAN7HPL7_9PEZI</name>
<evidence type="ECO:0000256" key="9">
    <source>
        <dbReference type="ARBA" id="ARBA00023054"/>
    </source>
</evidence>
<evidence type="ECO:0000256" key="7">
    <source>
        <dbReference type="ARBA" id="ARBA00022843"/>
    </source>
</evidence>
<evidence type="ECO:0000313" key="15">
    <source>
        <dbReference type="EMBL" id="KAK4246919.1"/>
    </source>
</evidence>
<keyword evidence="8" id="KW-0007">Acetylation</keyword>
<dbReference type="Pfam" id="PF05502">
    <property type="entry name" value="Dynactin_p62"/>
    <property type="match status" value="1"/>
</dbReference>
<evidence type="ECO:0000256" key="5">
    <source>
        <dbReference type="ARBA" id="ARBA00022499"/>
    </source>
</evidence>
<evidence type="ECO:0000256" key="10">
    <source>
        <dbReference type="ARBA" id="ARBA00023212"/>
    </source>
</evidence>
<evidence type="ECO:0000256" key="2">
    <source>
        <dbReference type="ARBA" id="ARBA00004529"/>
    </source>
</evidence>
<feature type="compositionally biased region" description="Basic and acidic residues" evidence="14">
    <location>
        <begin position="183"/>
        <end position="196"/>
    </location>
</feature>
<organism evidence="15 16">
    <name type="scientific">Corynascus novoguineensis</name>
    <dbReference type="NCBI Taxonomy" id="1126955"/>
    <lineage>
        <taxon>Eukaryota</taxon>
        <taxon>Fungi</taxon>
        <taxon>Dikarya</taxon>
        <taxon>Ascomycota</taxon>
        <taxon>Pezizomycotina</taxon>
        <taxon>Sordariomycetes</taxon>
        <taxon>Sordariomycetidae</taxon>
        <taxon>Sordariales</taxon>
        <taxon>Chaetomiaceae</taxon>
        <taxon>Corynascus</taxon>
    </lineage>
</organism>
<dbReference type="InterPro" id="IPR008603">
    <property type="entry name" value="DCTN4"/>
</dbReference>
<comment type="caution">
    <text evidence="15">The sequence shown here is derived from an EMBL/GenBank/DDBJ whole genome shotgun (WGS) entry which is preliminary data.</text>
</comment>
<feature type="region of interest" description="Disordered" evidence="14">
    <location>
        <begin position="17"/>
        <end position="45"/>
    </location>
</feature>
<keyword evidence="16" id="KW-1185">Reference proteome</keyword>
<feature type="compositionally biased region" description="Polar residues" evidence="14">
    <location>
        <begin position="17"/>
        <end position="32"/>
    </location>
</feature>
<sequence>MAVLTPYTFIQCPCSDSSTLGRPSDPNSSTITEADEDERTFDPRAPRSNFSLYPLEYLLYCEDCHQIRCPRCVSEEIVTYYCPNCLFEVPSSNLKSEGNRCTRSCFQCPICIGPLAVTSIETRPDPSLLAAPDNTAAPHSGPYALTCSYCNWSSTEIGIQFEKPNSIHAQLAKLRNGGSTRLTAKERKERRKDPAYRRYQATSSGEGESDQTENLDLETQFANLKAFYQNQLADPNSADTGLAALGDLGFSSPTSLSRIMSIYTGGSLQDRKAKSRLGAMREALKPDEGLQFAHLDESAAIETLRGEGHDGTASITQLVDQPPNLGEEHLHGRSRFISELRPIPYLLRTKRSKRCPVCRHIISKPEAKVQTTRFRIRLVAGSYIPSIAIRPLSLSATAGGGGSSASGATLPGALLEPLKPAHFLLTFKNPIFETIKVTLGAPAETPGRFASKVTVLCPVFEVDANTDVWDEALREGGATGGAGSGGGGEKGERRRGRYDEGSQANNGNQLEVGKIWERGRNWVSIVVEVVPASLRLDQGDAPLREDEDVLEIPLFVHVEWEGEAGGDDVLESVAAKDKGGEAREKRELAYWCVLGLGRIRK</sequence>
<proteinExistence type="inferred from homology"/>
<dbReference type="PANTHER" id="PTHR13034:SF2">
    <property type="entry name" value="DYNACTIN SUBUNIT 4"/>
    <property type="match status" value="1"/>
</dbReference>
<gene>
    <name evidence="15" type="ORF">C7999DRAFT_32696</name>
</gene>
<keyword evidence="4" id="KW-0963">Cytoplasm</keyword>
<reference evidence="15" key="2">
    <citation type="submission" date="2023-05" db="EMBL/GenBank/DDBJ databases">
        <authorList>
            <consortium name="Lawrence Berkeley National Laboratory"/>
            <person name="Steindorff A."/>
            <person name="Hensen N."/>
            <person name="Bonometti L."/>
            <person name="Westerberg I."/>
            <person name="Brannstrom I.O."/>
            <person name="Guillou S."/>
            <person name="Cros-Aarteil S."/>
            <person name="Calhoun S."/>
            <person name="Haridas S."/>
            <person name="Kuo A."/>
            <person name="Mondo S."/>
            <person name="Pangilinan J."/>
            <person name="Riley R."/>
            <person name="Labutti K."/>
            <person name="Andreopoulos B."/>
            <person name="Lipzen A."/>
            <person name="Chen C."/>
            <person name="Yanf M."/>
            <person name="Daum C."/>
            <person name="Ng V."/>
            <person name="Clum A."/>
            <person name="Ohm R."/>
            <person name="Martin F."/>
            <person name="Silar P."/>
            <person name="Natvig D."/>
            <person name="Lalanne C."/>
            <person name="Gautier V."/>
            <person name="Ament-Velasquez S.L."/>
            <person name="Kruys A."/>
            <person name="Hutchinson M.I."/>
            <person name="Powell A.J."/>
            <person name="Barry K."/>
            <person name="Miller A.N."/>
            <person name="Grigoriev I.V."/>
            <person name="Debuchy R."/>
            <person name="Gladieux P."/>
            <person name="Thoren M.H."/>
            <person name="Johannesson H."/>
        </authorList>
    </citation>
    <scope>NUCLEOTIDE SEQUENCE</scope>
    <source>
        <strain evidence="15">CBS 359.72</strain>
    </source>
</reference>
<feature type="compositionally biased region" description="Basic and acidic residues" evidence="14">
    <location>
        <begin position="489"/>
        <end position="500"/>
    </location>
</feature>
<evidence type="ECO:0000256" key="6">
    <source>
        <dbReference type="ARBA" id="ARBA00022553"/>
    </source>
</evidence>
<dbReference type="EMBL" id="MU857664">
    <property type="protein sequence ID" value="KAK4246919.1"/>
    <property type="molecule type" value="Genomic_DNA"/>
</dbReference>
<keyword evidence="6" id="KW-0597">Phosphoprotein</keyword>
<keyword evidence="7" id="KW-0832">Ubl conjugation</keyword>
<dbReference type="AlphaFoldDB" id="A0AAN7HPL7"/>
<reference evidence="15" key="1">
    <citation type="journal article" date="2023" name="Mol. Phylogenet. Evol.">
        <title>Genome-scale phylogeny and comparative genomics of the fungal order Sordariales.</title>
        <authorList>
            <person name="Hensen N."/>
            <person name="Bonometti L."/>
            <person name="Westerberg I."/>
            <person name="Brannstrom I.O."/>
            <person name="Guillou S."/>
            <person name="Cros-Aarteil S."/>
            <person name="Calhoun S."/>
            <person name="Haridas S."/>
            <person name="Kuo A."/>
            <person name="Mondo S."/>
            <person name="Pangilinan J."/>
            <person name="Riley R."/>
            <person name="LaButti K."/>
            <person name="Andreopoulos B."/>
            <person name="Lipzen A."/>
            <person name="Chen C."/>
            <person name="Yan M."/>
            <person name="Daum C."/>
            <person name="Ng V."/>
            <person name="Clum A."/>
            <person name="Steindorff A."/>
            <person name="Ohm R.A."/>
            <person name="Martin F."/>
            <person name="Silar P."/>
            <person name="Natvig D.O."/>
            <person name="Lalanne C."/>
            <person name="Gautier V."/>
            <person name="Ament-Velasquez S.L."/>
            <person name="Kruys A."/>
            <person name="Hutchinson M.I."/>
            <person name="Powell A.J."/>
            <person name="Barry K."/>
            <person name="Miller A.N."/>
            <person name="Grigoriev I.V."/>
            <person name="Debuchy R."/>
            <person name="Gladieux P."/>
            <person name="Hiltunen Thoren M."/>
            <person name="Johannesson H."/>
        </authorList>
    </citation>
    <scope>NUCLEOTIDE SEQUENCE</scope>
    <source>
        <strain evidence="15">CBS 359.72</strain>
    </source>
</reference>
<evidence type="ECO:0000256" key="13">
    <source>
        <dbReference type="ARBA" id="ARBA00093507"/>
    </source>
</evidence>
<evidence type="ECO:0000256" key="14">
    <source>
        <dbReference type="SAM" id="MobiDB-lite"/>
    </source>
</evidence>
<comment type="subcellular location">
    <subcellularLocation>
        <location evidence="1">Cytoplasm</location>
        <location evidence="1">Cytoskeleton</location>
        <location evidence="1">Microtubule organizing center</location>
        <location evidence="1">Centrosome</location>
    </subcellularLocation>
    <subcellularLocation>
        <location evidence="2">Cytoplasm</location>
        <location evidence="2">Cytoskeleton</location>
        <location evidence="2">Stress fiber</location>
    </subcellularLocation>
    <subcellularLocation>
        <location evidence="3">Cytoplasm</location>
        <location evidence="3">Myofibril</location>
    </subcellularLocation>
</comment>
<evidence type="ECO:0000256" key="8">
    <source>
        <dbReference type="ARBA" id="ARBA00022990"/>
    </source>
</evidence>
<evidence type="ECO:0000256" key="12">
    <source>
        <dbReference type="ARBA" id="ARBA00034864"/>
    </source>
</evidence>
<feature type="region of interest" description="Disordered" evidence="14">
    <location>
        <begin position="474"/>
        <end position="505"/>
    </location>
</feature>
<evidence type="ECO:0000313" key="16">
    <source>
        <dbReference type="Proteomes" id="UP001303647"/>
    </source>
</evidence>
<dbReference type="GO" id="GO:0005869">
    <property type="term" value="C:dynactin complex"/>
    <property type="evidence" value="ECO:0007669"/>
    <property type="project" value="InterPro"/>
</dbReference>
<keyword evidence="9" id="KW-0175">Coiled coil</keyword>
<protein>
    <recommendedName>
        <fullName evidence="12">Dynactin subunit 4</fullName>
    </recommendedName>
</protein>
<evidence type="ECO:0000256" key="11">
    <source>
        <dbReference type="ARBA" id="ARBA00034776"/>
    </source>
</evidence>
<feature type="compositionally biased region" description="Gly residues" evidence="14">
    <location>
        <begin position="477"/>
        <end position="488"/>
    </location>
</feature>